<keyword evidence="1" id="KW-1133">Transmembrane helix</keyword>
<protein>
    <recommendedName>
        <fullName evidence="4">NfeD-like C-terminal, partner-binding</fullName>
    </recommendedName>
</protein>
<gene>
    <name evidence="2" type="ORF">SAMN04489721_1252</name>
</gene>
<evidence type="ECO:0000313" key="2">
    <source>
        <dbReference type="EMBL" id="SDS39712.1"/>
    </source>
</evidence>
<keyword evidence="1" id="KW-0472">Membrane</keyword>
<organism evidence="2 3">
    <name type="scientific">Agromyces flavus</name>
    <dbReference type="NCBI Taxonomy" id="589382"/>
    <lineage>
        <taxon>Bacteria</taxon>
        <taxon>Bacillati</taxon>
        <taxon>Actinomycetota</taxon>
        <taxon>Actinomycetes</taxon>
        <taxon>Micrococcales</taxon>
        <taxon>Microbacteriaceae</taxon>
        <taxon>Agromyces</taxon>
    </lineage>
</organism>
<evidence type="ECO:0008006" key="4">
    <source>
        <dbReference type="Google" id="ProtNLM"/>
    </source>
</evidence>
<keyword evidence="1" id="KW-0812">Transmembrane</keyword>
<dbReference type="STRING" id="589382.SAMN04489721_1252"/>
<evidence type="ECO:0000256" key="1">
    <source>
        <dbReference type="SAM" id="Phobius"/>
    </source>
</evidence>
<feature type="transmembrane region" description="Helical" evidence="1">
    <location>
        <begin position="83"/>
        <end position="104"/>
    </location>
</feature>
<dbReference type="AlphaFoldDB" id="A0A1H1RVJ4"/>
<feature type="transmembrane region" description="Helical" evidence="1">
    <location>
        <begin position="20"/>
        <end position="42"/>
    </location>
</feature>
<proteinExistence type="predicted"/>
<accession>A0A1H1RVJ4</accession>
<sequence>MVSEVPVTRGGDIVVQRGRSVLIPFLVVGGLGLVLLVVSLVIGDVLDHFELGDGLISGTALGVGLTVFGAAGALTVSAGLELAWAYVLAALLAVAGYVASVVFVRSLARSSDGVPASAVGLSGVATATITASGGEVSLDGPGELERRLAYADTAIAEGSRVRVIEHSCSRVKVIAEHA</sequence>
<dbReference type="EMBL" id="LT629755">
    <property type="protein sequence ID" value="SDS39712.1"/>
    <property type="molecule type" value="Genomic_DNA"/>
</dbReference>
<dbReference type="Proteomes" id="UP000199482">
    <property type="component" value="Chromosome I"/>
</dbReference>
<name>A0A1H1RVJ4_9MICO</name>
<reference evidence="3" key="1">
    <citation type="submission" date="2016-10" db="EMBL/GenBank/DDBJ databases">
        <authorList>
            <person name="Varghese N."/>
            <person name="Submissions S."/>
        </authorList>
    </citation>
    <scope>NUCLEOTIDE SEQUENCE [LARGE SCALE GENOMIC DNA]</scope>
    <source>
        <strain evidence="3">CPCC 202695</strain>
    </source>
</reference>
<evidence type="ECO:0000313" key="3">
    <source>
        <dbReference type="Proteomes" id="UP000199482"/>
    </source>
</evidence>
<feature type="transmembrane region" description="Helical" evidence="1">
    <location>
        <begin position="54"/>
        <end position="77"/>
    </location>
</feature>